<name>A0ABY6AA87_9GAMM</name>
<evidence type="ECO:0000313" key="2">
    <source>
        <dbReference type="EMBL" id="UXD86874.1"/>
    </source>
</evidence>
<accession>A0ABY6AA87</accession>
<proteinExistence type="predicted"/>
<protein>
    <recommendedName>
        <fullName evidence="1">DUF6160 domain-containing protein</fullName>
    </recommendedName>
</protein>
<dbReference type="Pfam" id="PF19657">
    <property type="entry name" value="DUF6160"/>
    <property type="match status" value="1"/>
</dbReference>
<feature type="domain" description="DUF6160" evidence="1">
    <location>
        <begin position="9"/>
        <end position="98"/>
    </location>
</feature>
<gene>
    <name evidence="2" type="ORF">HUF19_05185</name>
</gene>
<keyword evidence="3" id="KW-1185">Reference proteome</keyword>
<dbReference type="RefSeq" id="WP_260998801.1">
    <property type="nucleotide sequence ID" value="NZ_CP054475.1"/>
</dbReference>
<dbReference type="InterPro" id="IPR046158">
    <property type="entry name" value="DUF6160"/>
</dbReference>
<dbReference type="Proteomes" id="UP001065322">
    <property type="component" value="Chromosome"/>
</dbReference>
<evidence type="ECO:0000313" key="3">
    <source>
        <dbReference type="Proteomes" id="UP001065322"/>
    </source>
</evidence>
<sequence>MRYLLPVLCFAPVVSAMQPMTEESMAAVSGQSGITIETTPSSADGLVLSTGEIRYTETDRDGQGSDYLGVSSLALYATRPDGLGGVVSDTIKTTIDVTDTGDVRIKSTDINTLSLALGEISLSGRSVFSSVKMMDWNFVGNSYLETILVNDPAGSKIGLRTIMEAGSGLTYSFTEDAVTFSSDISFTPAQGNTQFISEVFLTGDSDNLKIEFGTTEGSFELNNITLLDDLGNSLFGVANFGDVGYGDINVTQGYITIAANDAAGVDGIKGKIASDLAIGTAFYRTGGERVNFRNSAFRTNGELSYTLDFVDNGFATGIEARITDVNDLDFIIGGLTLSSGDGSSESVSMGAYGIENLNLNGGSIDLGLYTLPGQGSQGLRMDLAMSGTTEFDLTIKDSPIDNPFDPSAPSLTAKVVLQNVSVSQTIDQTTKGLHIGVIDSSLDASINQIRVGTGENYQGQSGRLVMNNLSIQPGSYFRIEPIPAP</sequence>
<dbReference type="EMBL" id="CP054475">
    <property type="protein sequence ID" value="UXD86874.1"/>
    <property type="molecule type" value="Genomic_DNA"/>
</dbReference>
<evidence type="ECO:0000259" key="1">
    <source>
        <dbReference type="Pfam" id="PF19657"/>
    </source>
</evidence>
<reference evidence="3" key="1">
    <citation type="submission" date="2020-06" db="EMBL/GenBank/DDBJ databases">
        <title>Thalassolituus marinus alknpb1M-1, a hydrocarbon-degrading bacterium isolated from the deep-sea overlying water using an in-situ strategy from the South China Sea basin.</title>
        <authorList>
            <person name="Dong C."/>
            <person name="Chen Y."/>
            <person name="Shao Z."/>
        </authorList>
    </citation>
    <scope>NUCLEOTIDE SEQUENCE [LARGE SCALE GENOMIC DNA]</scope>
    <source>
        <strain evidence="3">alknpb1M-1</strain>
    </source>
</reference>
<organism evidence="2 3">
    <name type="scientific">Thalassolituus hydrocarboniclasticus</name>
    <dbReference type="NCBI Taxonomy" id="2742796"/>
    <lineage>
        <taxon>Bacteria</taxon>
        <taxon>Pseudomonadati</taxon>
        <taxon>Pseudomonadota</taxon>
        <taxon>Gammaproteobacteria</taxon>
        <taxon>Oceanospirillales</taxon>
        <taxon>Oceanospirillaceae</taxon>
        <taxon>Thalassolituus</taxon>
    </lineage>
</organism>